<dbReference type="Proteomes" id="UP000222564">
    <property type="component" value="Unassembled WGS sequence"/>
</dbReference>
<evidence type="ECO:0000256" key="5">
    <source>
        <dbReference type="ARBA" id="ARBA00023136"/>
    </source>
</evidence>
<comment type="subcellular location">
    <subcellularLocation>
        <location evidence="1">Cell membrane</location>
        <topology evidence="1">Multi-pass membrane protein</topology>
    </subcellularLocation>
</comment>
<evidence type="ECO:0000313" key="7">
    <source>
        <dbReference type="EMBL" id="PHJ36771.1"/>
    </source>
</evidence>
<dbReference type="PANTHER" id="PTHR43723">
    <property type="entry name" value="COBALT TRANSPORT PROTEIN CBIQ"/>
    <property type="match status" value="1"/>
</dbReference>
<comment type="caution">
    <text evidence="7">The sequence shown here is derived from an EMBL/GenBank/DDBJ whole genome shotgun (WGS) entry which is preliminary data.</text>
</comment>
<proteinExistence type="predicted"/>
<protein>
    <submittedName>
        <fullName evidence="7">Cobalt ABC transporter permease</fullName>
    </submittedName>
</protein>
<evidence type="ECO:0000256" key="4">
    <source>
        <dbReference type="ARBA" id="ARBA00022989"/>
    </source>
</evidence>
<dbReference type="InterPro" id="IPR052770">
    <property type="entry name" value="Cobalt_transport_CbiQ"/>
</dbReference>
<dbReference type="Pfam" id="PF02361">
    <property type="entry name" value="CbiQ"/>
    <property type="match status" value="1"/>
</dbReference>
<dbReference type="PANTHER" id="PTHR43723:SF1">
    <property type="entry name" value="COBALT TRANSPORT PROTEIN CBIQ"/>
    <property type="match status" value="1"/>
</dbReference>
<dbReference type="AlphaFoldDB" id="A0A2C6L1C0"/>
<evidence type="ECO:0000256" key="2">
    <source>
        <dbReference type="ARBA" id="ARBA00022475"/>
    </source>
</evidence>
<dbReference type="EMBL" id="AWQQ01000148">
    <property type="protein sequence ID" value="PHJ36771.1"/>
    <property type="molecule type" value="Genomic_DNA"/>
</dbReference>
<keyword evidence="4 6" id="KW-1133">Transmembrane helix</keyword>
<keyword evidence="8" id="KW-1185">Reference proteome</keyword>
<dbReference type="GO" id="GO:0006824">
    <property type="term" value="P:cobalt ion transport"/>
    <property type="evidence" value="ECO:0007669"/>
    <property type="project" value="InterPro"/>
</dbReference>
<dbReference type="InterPro" id="IPR003339">
    <property type="entry name" value="ABC/ECF_trnsptr_transmembrane"/>
</dbReference>
<dbReference type="NCBIfam" id="TIGR02454">
    <property type="entry name" value="ECF_T_CbiQ"/>
    <property type="match status" value="1"/>
</dbReference>
<keyword evidence="2" id="KW-1003">Cell membrane</keyword>
<feature type="transmembrane region" description="Helical" evidence="6">
    <location>
        <begin position="22"/>
        <end position="48"/>
    </location>
</feature>
<name>A0A2C6L1C0_9FIRM</name>
<evidence type="ECO:0000256" key="6">
    <source>
        <dbReference type="SAM" id="Phobius"/>
    </source>
</evidence>
<dbReference type="CDD" id="cd16914">
    <property type="entry name" value="EcfT"/>
    <property type="match status" value="1"/>
</dbReference>
<sequence>MLQIEKYAYCNPLRGVHPGEKFLFAVATMMTCLALNSLSVSGIVLFLMAGVTVWKGNIPLCFYIKLLSIPLFFLMAGTITVAINVVHNPDHALWSWQYANLSFGITMESLLACAKLFLRSIATVSCLYFLSLTTPLVEIISILRKLKIPELFLELMSLIYRYLFILLEMAERIYSSQSARQGYSSIKNSYRSMGLLASSLLIRSHQRSLNLYMALEARGYNGTIKVLEQRYQLSKRNLLLIAITELSLILVDYLNGGSL</sequence>
<feature type="transmembrane region" description="Helical" evidence="6">
    <location>
        <begin position="98"/>
        <end position="118"/>
    </location>
</feature>
<evidence type="ECO:0000313" key="8">
    <source>
        <dbReference type="Proteomes" id="UP000222564"/>
    </source>
</evidence>
<dbReference type="GO" id="GO:0043190">
    <property type="term" value="C:ATP-binding cassette (ABC) transporter complex"/>
    <property type="evidence" value="ECO:0007669"/>
    <property type="project" value="InterPro"/>
</dbReference>
<accession>A0A2C6L1C0</accession>
<feature type="transmembrane region" description="Helical" evidence="6">
    <location>
        <begin position="125"/>
        <end position="145"/>
    </location>
</feature>
<gene>
    <name evidence="7" type="ORF">P378_20165</name>
</gene>
<evidence type="ECO:0000256" key="3">
    <source>
        <dbReference type="ARBA" id="ARBA00022692"/>
    </source>
</evidence>
<reference evidence="7 8" key="1">
    <citation type="submission" date="2013-09" db="EMBL/GenBank/DDBJ databases">
        <title>Biodegradation of hydrocarbons in the deep terrestrial subsurface : characterization of a microbial consortium composed of two Desulfotomaculum species originating from a deep geological formation.</title>
        <authorList>
            <person name="Aullo T."/>
            <person name="Berlendis S."/>
            <person name="Lascourreges J.-F."/>
            <person name="Dessort D."/>
            <person name="Saint-Laurent S."/>
            <person name="Schraauwers B."/>
            <person name="Mas J."/>
            <person name="Magot M."/>
            <person name="Ranchou-Peyruse A."/>
        </authorList>
    </citation>
    <scope>NUCLEOTIDE SEQUENCE [LARGE SCALE GENOMIC DNA]</scope>
    <source>
        <strain evidence="7 8">Bs107</strain>
    </source>
</reference>
<keyword evidence="5 6" id="KW-0472">Membrane</keyword>
<evidence type="ECO:0000256" key="1">
    <source>
        <dbReference type="ARBA" id="ARBA00004651"/>
    </source>
</evidence>
<keyword evidence="3 6" id="KW-0812">Transmembrane</keyword>
<feature type="transmembrane region" description="Helical" evidence="6">
    <location>
        <begin position="60"/>
        <end position="86"/>
    </location>
</feature>
<organism evidence="7 8">
    <name type="scientific">Desulforamulus profundi</name>
    <dbReference type="NCBI Taxonomy" id="1383067"/>
    <lineage>
        <taxon>Bacteria</taxon>
        <taxon>Bacillati</taxon>
        <taxon>Bacillota</taxon>
        <taxon>Clostridia</taxon>
        <taxon>Eubacteriales</taxon>
        <taxon>Peptococcaceae</taxon>
        <taxon>Desulforamulus</taxon>
    </lineage>
</organism>
<dbReference type="RefSeq" id="WP_099084178.1">
    <property type="nucleotide sequence ID" value="NZ_AWQQ01000148.1"/>
</dbReference>
<dbReference type="OrthoDB" id="9815246at2"/>
<dbReference type="InterPro" id="IPR012809">
    <property type="entry name" value="ECF_CbiQ"/>
</dbReference>